<reference evidence="1 2" key="1">
    <citation type="journal article" date="2019" name="Commun. Biol.">
        <title>The bagworm genome reveals a unique fibroin gene that provides high tensile strength.</title>
        <authorList>
            <person name="Kono N."/>
            <person name="Nakamura H."/>
            <person name="Ohtoshi R."/>
            <person name="Tomita M."/>
            <person name="Numata K."/>
            <person name="Arakawa K."/>
        </authorList>
    </citation>
    <scope>NUCLEOTIDE SEQUENCE [LARGE SCALE GENOMIC DNA]</scope>
</reference>
<keyword evidence="2" id="KW-1185">Reference proteome</keyword>
<accession>A0A4C1YTD6</accession>
<organism evidence="1 2">
    <name type="scientific">Eumeta variegata</name>
    <name type="common">Bagworm moth</name>
    <name type="synonym">Eumeta japonica</name>
    <dbReference type="NCBI Taxonomy" id="151549"/>
    <lineage>
        <taxon>Eukaryota</taxon>
        <taxon>Metazoa</taxon>
        <taxon>Ecdysozoa</taxon>
        <taxon>Arthropoda</taxon>
        <taxon>Hexapoda</taxon>
        <taxon>Insecta</taxon>
        <taxon>Pterygota</taxon>
        <taxon>Neoptera</taxon>
        <taxon>Endopterygota</taxon>
        <taxon>Lepidoptera</taxon>
        <taxon>Glossata</taxon>
        <taxon>Ditrysia</taxon>
        <taxon>Tineoidea</taxon>
        <taxon>Psychidae</taxon>
        <taxon>Oiketicinae</taxon>
        <taxon>Eumeta</taxon>
    </lineage>
</organism>
<proteinExistence type="predicted"/>
<gene>
    <name evidence="1" type="ORF">EVAR_59328_1</name>
</gene>
<sequence>MEEYPLKITLAWGRPTAVVTEEIILADRRITVRYSTADIYISAIRDAGFEILKPPPYPLDLASSDCPSISKFEGLSKRTKIKERKLEF</sequence>
<name>A0A4C1YTD6_EUMVA</name>
<dbReference type="Proteomes" id="UP000299102">
    <property type="component" value="Unassembled WGS sequence"/>
</dbReference>
<protein>
    <submittedName>
        <fullName evidence="1">Uncharacterized protein</fullName>
    </submittedName>
</protein>
<dbReference type="AlphaFoldDB" id="A0A4C1YTD6"/>
<evidence type="ECO:0000313" key="1">
    <source>
        <dbReference type="EMBL" id="GBP77585.1"/>
    </source>
</evidence>
<comment type="caution">
    <text evidence="1">The sequence shown here is derived from an EMBL/GenBank/DDBJ whole genome shotgun (WGS) entry which is preliminary data.</text>
</comment>
<dbReference type="EMBL" id="BGZK01001337">
    <property type="protein sequence ID" value="GBP77585.1"/>
    <property type="molecule type" value="Genomic_DNA"/>
</dbReference>
<evidence type="ECO:0000313" key="2">
    <source>
        <dbReference type="Proteomes" id="UP000299102"/>
    </source>
</evidence>